<dbReference type="Gene3D" id="3.40.50.300">
    <property type="entry name" value="P-loop containing nucleotide triphosphate hydrolases"/>
    <property type="match status" value="1"/>
</dbReference>
<sequence length="264" mass="29252">MAVSEAPVVEIVNVKKRFGDKVVLNGIDLHVMKGEVVAILGPSGSGKSTLLRCVNHLEEVTSGSIKVCGNYIGYERHGDTLREIFGKRLARQRQKVGMVFQHFNLYPHKTALGNVIEGPLHVLKTPREQAITRGRELLRRVGLAERMDAYPSELSGGQKQRVAIARTLAMDPEVILFDEPTSALDPELVNEVLNVMKEVASLGISMLVVTHEVGFAREVCNRVVFMADGSIVEEGPAHQVIDNPREQRTREFLGVVPRKMEKVN</sequence>
<evidence type="ECO:0000259" key="9">
    <source>
        <dbReference type="PROSITE" id="PS50893"/>
    </source>
</evidence>
<dbReference type="GO" id="GO:0016887">
    <property type="term" value="F:ATP hydrolysis activity"/>
    <property type="evidence" value="ECO:0007669"/>
    <property type="project" value="InterPro"/>
</dbReference>
<name>A0A1X7LIX2_9BURK</name>
<dbReference type="PIRSF" id="PIRSF039085">
    <property type="entry name" value="ABC_ATPase_HisP"/>
    <property type="match status" value="1"/>
</dbReference>
<feature type="domain" description="ABC transporter" evidence="9">
    <location>
        <begin position="9"/>
        <end position="253"/>
    </location>
</feature>
<evidence type="ECO:0000256" key="7">
    <source>
        <dbReference type="ARBA" id="ARBA00022840"/>
    </source>
</evidence>
<reference evidence="11" key="1">
    <citation type="submission" date="2017-04" db="EMBL/GenBank/DDBJ databases">
        <authorList>
            <person name="Varghese N."/>
            <person name="Submissions S."/>
        </authorList>
    </citation>
    <scope>NUCLEOTIDE SEQUENCE [LARGE SCALE GENOMIC DNA]</scope>
    <source>
        <strain evidence="11">LMG 29540</strain>
    </source>
</reference>
<evidence type="ECO:0000256" key="6">
    <source>
        <dbReference type="ARBA" id="ARBA00022741"/>
    </source>
</evidence>
<evidence type="ECO:0000256" key="3">
    <source>
        <dbReference type="ARBA" id="ARBA00022448"/>
    </source>
</evidence>
<dbReference type="RefSeq" id="WP_085486520.1">
    <property type="nucleotide sequence ID" value="NZ_FXAT01000006.1"/>
</dbReference>
<keyword evidence="3" id="KW-0813">Transport</keyword>
<keyword evidence="7 10" id="KW-0067">ATP-binding</keyword>
<keyword evidence="11" id="KW-1185">Reference proteome</keyword>
<dbReference type="PANTHER" id="PTHR43166">
    <property type="entry name" value="AMINO ACID IMPORT ATP-BINDING PROTEIN"/>
    <property type="match status" value="1"/>
</dbReference>
<dbReference type="Proteomes" id="UP000193228">
    <property type="component" value="Unassembled WGS sequence"/>
</dbReference>
<dbReference type="SMART" id="SM00382">
    <property type="entry name" value="AAA"/>
    <property type="match status" value="1"/>
</dbReference>
<dbReference type="SUPFAM" id="SSF52540">
    <property type="entry name" value="P-loop containing nucleoside triphosphate hydrolases"/>
    <property type="match status" value="1"/>
</dbReference>
<protein>
    <submittedName>
        <fullName evidence="10">Amino acid ABC transporter ATP-binding protein, PAAT family</fullName>
    </submittedName>
</protein>
<dbReference type="InterPro" id="IPR050086">
    <property type="entry name" value="MetN_ABC_transporter-like"/>
</dbReference>
<dbReference type="EMBL" id="FXAT01000006">
    <property type="protein sequence ID" value="SMG53487.1"/>
    <property type="molecule type" value="Genomic_DNA"/>
</dbReference>
<dbReference type="Pfam" id="PF00005">
    <property type="entry name" value="ABC_tran"/>
    <property type="match status" value="1"/>
</dbReference>
<dbReference type="AlphaFoldDB" id="A0A1X7LIX2"/>
<dbReference type="STRING" id="1515439.SAMN06265784_106165"/>
<evidence type="ECO:0000256" key="4">
    <source>
        <dbReference type="ARBA" id="ARBA00022475"/>
    </source>
</evidence>
<dbReference type="PROSITE" id="PS50893">
    <property type="entry name" value="ABC_TRANSPORTER_2"/>
    <property type="match status" value="1"/>
</dbReference>
<proteinExistence type="inferred from homology"/>
<comment type="subcellular location">
    <subcellularLocation>
        <location evidence="1">Cell membrane</location>
        <topology evidence="1">Peripheral membrane protein</topology>
    </subcellularLocation>
</comment>
<dbReference type="FunFam" id="3.40.50.300:FF:000020">
    <property type="entry name" value="Amino acid ABC transporter ATP-binding component"/>
    <property type="match status" value="1"/>
</dbReference>
<keyword evidence="6" id="KW-0547">Nucleotide-binding</keyword>
<comment type="similarity">
    <text evidence="2">Belongs to the ABC transporter superfamily.</text>
</comment>
<dbReference type="InterPro" id="IPR017871">
    <property type="entry name" value="ABC_transporter-like_CS"/>
</dbReference>
<gene>
    <name evidence="10" type="ORF">SAMN06265784_106165</name>
</gene>
<keyword evidence="8" id="KW-0472">Membrane</keyword>
<dbReference type="GO" id="GO:0015424">
    <property type="term" value="F:ABC-type amino acid transporter activity"/>
    <property type="evidence" value="ECO:0007669"/>
    <property type="project" value="InterPro"/>
</dbReference>
<dbReference type="GO" id="GO:0005886">
    <property type="term" value="C:plasma membrane"/>
    <property type="evidence" value="ECO:0007669"/>
    <property type="project" value="UniProtKB-SubCell"/>
</dbReference>
<evidence type="ECO:0000256" key="1">
    <source>
        <dbReference type="ARBA" id="ARBA00004202"/>
    </source>
</evidence>
<keyword evidence="5" id="KW-0997">Cell inner membrane</keyword>
<dbReference type="PROSITE" id="PS00211">
    <property type="entry name" value="ABC_TRANSPORTER_1"/>
    <property type="match status" value="1"/>
</dbReference>
<evidence type="ECO:0000313" key="11">
    <source>
        <dbReference type="Proteomes" id="UP000193228"/>
    </source>
</evidence>
<dbReference type="InterPro" id="IPR027417">
    <property type="entry name" value="P-loop_NTPase"/>
</dbReference>
<dbReference type="GO" id="GO:0005524">
    <property type="term" value="F:ATP binding"/>
    <property type="evidence" value="ECO:0007669"/>
    <property type="project" value="UniProtKB-KW"/>
</dbReference>
<keyword evidence="4" id="KW-1003">Cell membrane</keyword>
<evidence type="ECO:0000256" key="5">
    <source>
        <dbReference type="ARBA" id="ARBA00022519"/>
    </source>
</evidence>
<dbReference type="CDD" id="cd03262">
    <property type="entry name" value="ABC_HisP_GlnQ"/>
    <property type="match status" value="1"/>
</dbReference>
<organism evidence="10 11">
    <name type="scientific">Paraburkholderia susongensis</name>
    <dbReference type="NCBI Taxonomy" id="1515439"/>
    <lineage>
        <taxon>Bacteria</taxon>
        <taxon>Pseudomonadati</taxon>
        <taxon>Pseudomonadota</taxon>
        <taxon>Betaproteobacteria</taxon>
        <taxon>Burkholderiales</taxon>
        <taxon>Burkholderiaceae</taxon>
        <taxon>Paraburkholderia</taxon>
    </lineage>
</organism>
<evidence type="ECO:0000256" key="8">
    <source>
        <dbReference type="ARBA" id="ARBA00023136"/>
    </source>
</evidence>
<dbReference type="InterPro" id="IPR003439">
    <property type="entry name" value="ABC_transporter-like_ATP-bd"/>
</dbReference>
<dbReference type="InterPro" id="IPR030679">
    <property type="entry name" value="ABC_ATPase_HisP-typ"/>
</dbReference>
<evidence type="ECO:0000256" key="2">
    <source>
        <dbReference type="ARBA" id="ARBA00005417"/>
    </source>
</evidence>
<dbReference type="PANTHER" id="PTHR43166:SF35">
    <property type="entry name" value="L-CYSTINE IMPORT ATP-BINDING PROTEIN TCYN"/>
    <property type="match status" value="1"/>
</dbReference>
<evidence type="ECO:0000313" key="10">
    <source>
        <dbReference type="EMBL" id="SMG53487.1"/>
    </source>
</evidence>
<accession>A0A1X7LIX2</accession>
<dbReference type="OrthoDB" id="6867103at2"/>
<dbReference type="InterPro" id="IPR003593">
    <property type="entry name" value="AAA+_ATPase"/>
</dbReference>